<proteinExistence type="predicted"/>
<accession>A0A369JYF8</accession>
<feature type="compositionally biased region" description="Basic and acidic residues" evidence="1">
    <location>
        <begin position="10"/>
        <end position="21"/>
    </location>
</feature>
<name>A0A369JYF8_HYPMA</name>
<feature type="region of interest" description="Disordered" evidence="1">
    <location>
        <begin position="1"/>
        <end position="21"/>
    </location>
</feature>
<sequence>MKTTPQKASTEPETRNTERKNAEKILSSLKTTLTMAKAIASFTPVPGLSKAIQALLTIITLYEASSRNKEQLLELKTYIETEFVAKIVTPIAAASKVNTIVIIPSDIQERLESLSRQLVVIANDTKSLNIKGARHLIRNAYIPDTLNVVNRKLGTALRGFWNIRSKL</sequence>
<evidence type="ECO:0000313" key="2">
    <source>
        <dbReference type="EMBL" id="RDB27379.1"/>
    </source>
</evidence>
<comment type="caution">
    <text evidence="2">The sequence shown here is derived from an EMBL/GenBank/DDBJ whole genome shotgun (WGS) entry which is preliminary data.</text>
</comment>
<protein>
    <submittedName>
        <fullName evidence="2">Uncharacterized protein</fullName>
    </submittedName>
</protein>
<gene>
    <name evidence="2" type="ORF">Hypma_004525</name>
</gene>
<dbReference type="Proteomes" id="UP000076154">
    <property type="component" value="Unassembled WGS sequence"/>
</dbReference>
<keyword evidence="3" id="KW-1185">Reference proteome</keyword>
<organism evidence="2 3">
    <name type="scientific">Hypsizygus marmoreus</name>
    <name type="common">White beech mushroom</name>
    <name type="synonym">Agaricus marmoreus</name>
    <dbReference type="NCBI Taxonomy" id="39966"/>
    <lineage>
        <taxon>Eukaryota</taxon>
        <taxon>Fungi</taxon>
        <taxon>Dikarya</taxon>
        <taxon>Basidiomycota</taxon>
        <taxon>Agaricomycotina</taxon>
        <taxon>Agaricomycetes</taxon>
        <taxon>Agaricomycetidae</taxon>
        <taxon>Agaricales</taxon>
        <taxon>Tricholomatineae</taxon>
        <taxon>Lyophyllaceae</taxon>
        <taxon>Hypsizygus</taxon>
    </lineage>
</organism>
<dbReference type="EMBL" id="LUEZ02000017">
    <property type="protein sequence ID" value="RDB27379.1"/>
    <property type="molecule type" value="Genomic_DNA"/>
</dbReference>
<dbReference type="InParanoid" id="A0A369JYF8"/>
<dbReference type="AlphaFoldDB" id="A0A369JYF8"/>
<reference evidence="2" key="1">
    <citation type="submission" date="2018-04" db="EMBL/GenBank/DDBJ databases">
        <title>Whole genome sequencing of Hypsizygus marmoreus.</title>
        <authorList>
            <person name="Choi I.-G."/>
            <person name="Min B."/>
            <person name="Kim J.-G."/>
            <person name="Kim S."/>
            <person name="Oh Y.-L."/>
            <person name="Kong W.-S."/>
            <person name="Park H."/>
            <person name="Jeong J."/>
            <person name="Song E.-S."/>
        </authorList>
    </citation>
    <scope>NUCLEOTIDE SEQUENCE [LARGE SCALE GENOMIC DNA]</scope>
    <source>
        <strain evidence="2">51987-8</strain>
    </source>
</reference>
<evidence type="ECO:0000313" key="3">
    <source>
        <dbReference type="Proteomes" id="UP000076154"/>
    </source>
</evidence>
<evidence type="ECO:0000256" key="1">
    <source>
        <dbReference type="SAM" id="MobiDB-lite"/>
    </source>
</evidence>